<evidence type="ECO:0000313" key="4">
    <source>
        <dbReference type="EMBL" id="KYP34326.1"/>
    </source>
</evidence>
<dbReference type="Pfam" id="PF14372">
    <property type="entry name" value="hAT-like_RNase-H"/>
    <property type="match status" value="1"/>
</dbReference>
<dbReference type="GO" id="GO:0046983">
    <property type="term" value="F:protein dimerization activity"/>
    <property type="evidence" value="ECO:0007669"/>
    <property type="project" value="InterPro"/>
</dbReference>
<organism evidence="4 5">
    <name type="scientific">Cajanus cajan</name>
    <name type="common">Pigeon pea</name>
    <name type="synonym">Cajanus indicus</name>
    <dbReference type="NCBI Taxonomy" id="3821"/>
    <lineage>
        <taxon>Eukaryota</taxon>
        <taxon>Viridiplantae</taxon>
        <taxon>Streptophyta</taxon>
        <taxon>Embryophyta</taxon>
        <taxon>Tracheophyta</taxon>
        <taxon>Spermatophyta</taxon>
        <taxon>Magnoliopsida</taxon>
        <taxon>eudicotyledons</taxon>
        <taxon>Gunneridae</taxon>
        <taxon>Pentapetalae</taxon>
        <taxon>rosids</taxon>
        <taxon>fabids</taxon>
        <taxon>Fabales</taxon>
        <taxon>Fabaceae</taxon>
        <taxon>Papilionoideae</taxon>
        <taxon>50 kb inversion clade</taxon>
        <taxon>NPAAA clade</taxon>
        <taxon>indigoferoid/millettioid clade</taxon>
        <taxon>Phaseoleae</taxon>
        <taxon>Cajanus</taxon>
    </lineage>
</organism>
<dbReference type="PANTHER" id="PTHR46481:SF6">
    <property type="entry name" value="ZINC FINGER BED DOMAIN-CONTAINING PROTEIN RICESLEEPER 2-LIKE"/>
    <property type="match status" value="1"/>
</dbReference>
<gene>
    <name evidence="4" type="ORF">KK1_044736</name>
</gene>
<dbReference type="GO" id="GO:0003677">
    <property type="term" value="F:DNA binding"/>
    <property type="evidence" value="ECO:0007669"/>
    <property type="project" value="UniProtKB-KW"/>
</dbReference>
<sequence length="593" mass="68801">MLRHLQKCDILKQKQKSAQIGNMIIDQAGKLRSREIDQKHFEDLLSRAIIEHGLSFSFVEYKWIRELFLYLYPGLRIPSRNTTVSNLWRIHDEEKVKVKNAMRKANSRICLTSDCWTCITQEGYICVTAHFVDSNWKLNSKILAFSKLDPPHGGHEMAKKIFEILLDWGIDRKVFSITLDNASANDTMVNFMKAQFNLQNSLICNGSYFHVRCSAHILNLIVQEGLGVASGALKKIRESIKYVRGSEARKIAFKECVLQVRGIDTKVGLRMDVPTRWNSTYVMLDSAIKYKRAFGCLAIRDRNYVHCPSDDEWNRAARMCEFLKPFFVMTNLISGSTYPTSNRYFMQVWKIEKLLREFVMCEDLVIKEMASKMMTKFSKYWHDYCEILAIGAILDPRMKFGAIQFAYRKIEPSTSEEKISALRKKIYELFEEYEKVKSNESNASTSNVSLLPPQPISYTDDEQVLDTFDEYVDYLSQNATANGKSELDLYLEEGNLDPKFHEKLDVLAYWRDRHDRYPNLSRMACDVLSIPITTVASESAFSLGSRVLTKYRSTILPENVELLILTQNWLHGFEELGNFYNENFLIYFYNNSS</sequence>
<dbReference type="InterPro" id="IPR052035">
    <property type="entry name" value="ZnF_BED_domain_contain"/>
</dbReference>
<dbReference type="Pfam" id="PF05699">
    <property type="entry name" value="Dimer_Tnp_hAT"/>
    <property type="match status" value="1"/>
</dbReference>
<accession>A0A151QVM3</accession>
<dbReference type="PANTHER" id="PTHR46481">
    <property type="entry name" value="ZINC FINGER BED DOMAIN-CONTAINING PROTEIN 4"/>
    <property type="match status" value="1"/>
</dbReference>
<dbReference type="InterPro" id="IPR025525">
    <property type="entry name" value="hAT-like_transposase_RNase-H"/>
</dbReference>
<keyword evidence="5" id="KW-1185">Reference proteome</keyword>
<evidence type="ECO:0000256" key="1">
    <source>
        <dbReference type="ARBA" id="ARBA00023125"/>
    </source>
</evidence>
<dbReference type="InterPro" id="IPR012337">
    <property type="entry name" value="RNaseH-like_sf"/>
</dbReference>
<dbReference type="SUPFAM" id="SSF53098">
    <property type="entry name" value="Ribonuclease H-like"/>
    <property type="match status" value="1"/>
</dbReference>
<keyword evidence="1" id="KW-0238">DNA-binding</keyword>
<evidence type="ECO:0000259" key="3">
    <source>
        <dbReference type="Pfam" id="PF14372"/>
    </source>
</evidence>
<dbReference type="EMBL" id="KQ484623">
    <property type="protein sequence ID" value="KYP34326.1"/>
    <property type="molecule type" value="Genomic_DNA"/>
</dbReference>
<feature type="domain" description="hAT-like transposase RNase-H fold" evidence="3">
    <location>
        <begin position="334"/>
        <end position="433"/>
    </location>
</feature>
<reference evidence="4" key="1">
    <citation type="journal article" date="2012" name="Nat. Biotechnol.">
        <title>Draft genome sequence of pigeonpea (Cajanus cajan), an orphan legume crop of resource-poor farmers.</title>
        <authorList>
            <person name="Varshney R.K."/>
            <person name="Chen W."/>
            <person name="Li Y."/>
            <person name="Bharti A.K."/>
            <person name="Saxena R.K."/>
            <person name="Schlueter J.A."/>
            <person name="Donoghue M.T."/>
            <person name="Azam S."/>
            <person name="Fan G."/>
            <person name="Whaley A.M."/>
            <person name="Farmer A.D."/>
            <person name="Sheridan J."/>
            <person name="Iwata A."/>
            <person name="Tuteja R."/>
            <person name="Penmetsa R.V."/>
            <person name="Wu W."/>
            <person name="Upadhyaya H.D."/>
            <person name="Yang S.P."/>
            <person name="Shah T."/>
            <person name="Saxena K.B."/>
            <person name="Michael T."/>
            <person name="McCombie W.R."/>
            <person name="Yang B."/>
            <person name="Zhang G."/>
            <person name="Yang H."/>
            <person name="Wang J."/>
            <person name="Spillane C."/>
            <person name="Cook D.R."/>
            <person name="May G.D."/>
            <person name="Xu X."/>
            <person name="Jackson S.A."/>
        </authorList>
    </citation>
    <scope>NUCLEOTIDE SEQUENCE [LARGE SCALE GENOMIC DNA]</scope>
</reference>
<protein>
    <submittedName>
        <fullName evidence="4">AC transposase</fullName>
    </submittedName>
</protein>
<evidence type="ECO:0000313" key="5">
    <source>
        <dbReference type="Proteomes" id="UP000075243"/>
    </source>
</evidence>
<dbReference type="AlphaFoldDB" id="A0A151QVM3"/>
<name>A0A151QVM3_CAJCA</name>
<dbReference type="OMA" id="SCESERM"/>
<feature type="domain" description="HAT C-terminal dimerisation" evidence="2">
    <location>
        <begin position="486"/>
        <end position="570"/>
    </location>
</feature>
<dbReference type="Gramene" id="C.cajan_43072.t">
    <property type="protein sequence ID" value="C.cajan_43072.t"/>
    <property type="gene ID" value="C.cajan_43072"/>
</dbReference>
<proteinExistence type="predicted"/>
<dbReference type="Proteomes" id="UP000075243">
    <property type="component" value="Unassembled WGS sequence"/>
</dbReference>
<evidence type="ECO:0000259" key="2">
    <source>
        <dbReference type="Pfam" id="PF05699"/>
    </source>
</evidence>
<dbReference type="InterPro" id="IPR008906">
    <property type="entry name" value="HATC_C_dom"/>
</dbReference>